<dbReference type="PIRSF" id="PIRSF001093">
    <property type="entry name" value="B-hxosamndse_ab_euk"/>
    <property type="match status" value="1"/>
</dbReference>
<name>A0A8E0RM88_9TREM</name>
<keyword evidence="5" id="KW-0325">Glycoprotein</keyword>
<dbReference type="SUPFAM" id="SSF55545">
    <property type="entry name" value="beta-N-acetylhexosaminidase-like domain"/>
    <property type="match status" value="1"/>
</dbReference>
<dbReference type="PRINTS" id="PR00738">
    <property type="entry name" value="GLHYDRLASE20"/>
</dbReference>
<dbReference type="EC" id="3.2.1.52" evidence="7"/>
<feature type="domain" description="Glycoside hydrolase family 20 catalytic" evidence="10">
    <location>
        <begin position="165"/>
        <end position="485"/>
    </location>
</feature>
<dbReference type="Pfam" id="PF14845">
    <property type="entry name" value="Glycohydro_20b2"/>
    <property type="match status" value="1"/>
</dbReference>
<evidence type="ECO:0000256" key="4">
    <source>
        <dbReference type="ARBA" id="ARBA00022801"/>
    </source>
</evidence>
<dbReference type="Gene3D" id="3.30.379.10">
    <property type="entry name" value="Chitobiase/beta-hexosaminidase domain 2-like"/>
    <property type="match status" value="1"/>
</dbReference>
<feature type="chain" id="PRO_5034029706" description="Beta-hexosaminidase" evidence="9">
    <location>
        <begin position="25"/>
        <end position="507"/>
    </location>
</feature>
<evidence type="ECO:0000256" key="2">
    <source>
        <dbReference type="ARBA" id="ARBA00006285"/>
    </source>
</evidence>
<dbReference type="AlphaFoldDB" id="A0A8E0RM88"/>
<dbReference type="GO" id="GO:0005975">
    <property type="term" value="P:carbohydrate metabolic process"/>
    <property type="evidence" value="ECO:0007669"/>
    <property type="project" value="InterPro"/>
</dbReference>
<evidence type="ECO:0000259" key="10">
    <source>
        <dbReference type="Pfam" id="PF00728"/>
    </source>
</evidence>
<evidence type="ECO:0000313" key="13">
    <source>
        <dbReference type="Proteomes" id="UP000728185"/>
    </source>
</evidence>
<evidence type="ECO:0000256" key="7">
    <source>
        <dbReference type="PIRNR" id="PIRNR001093"/>
    </source>
</evidence>
<dbReference type="InterPro" id="IPR029018">
    <property type="entry name" value="Hex-like_dom2"/>
</dbReference>
<reference evidence="12" key="1">
    <citation type="submission" date="2019-05" db="EMBL/GenBank/DDBJ databases">
        <title>Annotation for the trematode Fasciolopsis buski.</title>
        <authorList>
            <person name="Choi Y.-J."/>
        </authorList>
    </citation>
    <scope>NUCLEOTIDE SEQUENCE</scope>
    <source>
        <strain evidence="12">HT</strain>
        <tissue evidence="12">Whole worm</tissue>
    </source>
</reference>
<dbReference type="Gene3D" id="3.20.20.80">
    <property type="entry name" value="Glycosidases"/>
    <property type="match status" value="1"/>
</dbReference>
<dbReference type="FunFam" id="3.20.20.80:FF:000063">
    <property type="entry name" value="Beta-hexosaminidase"/>
    <property type="match status" value="1"/>
</dbReference>
<dbReference type="PANTHER" id="PTHR22600:SF21">
    <property type="entry name" value="BETA-HEXOSAMINIDASE A"/>
    <property type="match status" value="1"/>
</dbReference>
<feature type="domain" description="Beta-hexosaminidase eukaryotic type N-terminal" evidence="11">
    <location>
        <begin position="25"/>
        <end position="143"/>
    </location>
</feature>
<dbReference type="OrthoDB" id="428480at2759"/>
<evidence type="ECO:0000256" key="6">
    <source>
        <dbReference type="ARBA" id="ARBA00023295"/>
    </source>
</evidence>
<keyword evidence="6 7" id="KW-0326">Glycosidase</keyword>
<comment type="caution">
    <text evidence="12">The sequence shown here is derived from an EMBL/GenBank/DDBJ whole genome shotgun (WGS) entry which is preliminary data.</text>
</comment>
<dbReference type="InterPro" id="IPR017853">
    <property type="entry name" value="GH"/>
</dbReference>
<organism evidence="12 13">
    <name type="scientific">Fasciolopsis buskii</name>
    <dbReference type="NCBI Taxonomy" id="27845"/>
    <lineage>
        <taxon>Eukaryota</taxon>
        <taxon>Metazoa</taxon>
        <taxon>Spiralia</taxon>
        <taxon>Lophotrochozoa</taxon>
        <taxon>Platyhelminthes</taxon>
        <taxon>Trematoda</taxon>
        <taxon>Digenea</taxon>
        <taxon>Plagiorchiida</taxon>
        <taxon>Echinostomata</taxon>
        <taxon>Echinostomatoidea</taxon>
        <taxon>Fasciolidae</taxon>
        <taxon>Fasciolopsis</taxon>
    </lineage>
</organism>
<evidence type="ECO:0000256" key="9">
    <source>
        <dbReference type="SAM" id="SignalP"/>
    </source>
</evidence>
<dbReference type="SUPFAM" id="SSF51445">
    <property type="entry name" value="(Trans)glycosidases"/>
    <property type="match status" value="1"/>
</dbReference>
<keyword evidence="4 7" id="KW-0378">Hydrolase</keyword>
<dbReference type="InterPro" id="IPR025705">
    <property type="entry name" value="Beta_hexosaminidase_sua/sub"/>
</dbReference>
<evidence type="ECO:0000259" key="11">
    <source>
        <dbReference type="Pfam" id="PF14845"/>
    </source>
</evidence>
<dbReference type="GO" id="GO:0005764">
    <property type="term" value="C:lysosome"/>
    <property type="evidence" value="ECO:0007669"/>
    <property type="project" value="TreeGrafter"/>
</dbReference>
<accession>A0A8E0RM88</accession>
<comment type="similarity">
    <text evidence="2 7">Belongs to the glycosyl hydrolase 20 family.</text>
</comment>
<comment type="catalytic activity">
    <reaction evidence="1 7">
        <text>Hydrolysis of terminal non-reducing N-acetyl-D-hexosamine residues in N-acetyl-beta-D-hexosaminides.</text>
        <dbReference type="EC" id="3.2.1.52"/>
    </reaction>
</comment>
<evidence type="ECO:0000256" key="1">
    <source>
        <dbReference type="ARBA" id="ARBA00001231"/>
    </source>
</evidence>
<dbReference type="GO" id="GO:0030203">
    <property type="term" value="P:glycosaminoglycan metabolic process"/>
    <property type="evidence" value="ECO:0007669"/>
    <property type="project" value="TreeGrafter"/>
</dbReference>
<dbReference type="InterPro" id="IPR029019">
    <property type="entry name" value="HEX_eukaryotic_N"/>
</dbReference>
<proteinExistence type="inferred from homology"/>
<dbReference type="PANTHER" id="PTHR22600">
    <property type="entry name" value="BETA-HEXOSAMINIDASE"/>
    <property type="match status" value="1"/>
</dbReference>
<keyword evidence="3 9" id="KW-0732">Signal</keyword>
<dbReference type="GO" id="GO:0006689">
    <property type="term" value="P:ganglioside catabolic process"/>
    <property type="evidence" value="ECO:0007669"/>
    <property type="project" value="TreeGrafter"/>
</dbReference>
<gene>
    <name evidence="12" type="ORF">FBUS_00720</name>
</gene>
<dbReference type="CDD" id="cd06562">
    <property type="entry name" value="GH20_HexA_HexB-like"/>
    <property type="match status" value="1"/>
</dbReference>
<dbReference type="EMBL" id="LUCM01010362">
    <property type="protein sequence ID" value="KAA0185591.1"/>
    <property type="molecule type" value="Genomic_DNA"/>
</dbReference>
<dbReference type="Proteomes" id="UP000728185">
    <property type="component" value="Unassembled WGS sequence"/>
</dbReference>
<dbReference type="InterPro" id="IPR015883">
    <property type="entry name" value="Glyco_hydro_20_cat"/>
</dbReference>
<protein>
    <recommendedName>
        <fullName evidence="7">Beta-hexosaminidase</fullName>
        <ecNumber evidence="7">3.2.1.52</ecNumber>
    </recommendedName>
</protein>
<evidence type="ECO:0000256" key="3">
    <source>
        <dbReference type="ARBA" id="ARBA00022729"/>
    </source>
</evidence>
<evidence type="ECO:0000256" key="5">
    <source>
        <dbReference type="ARBA" id="ARBA00023180"/>
    </source>
</evidence>
<dbReference type="Pfam" id="PF00728">
    <property type="entry name" value="Glyco_hydro_20"/>
    <property type="match status" value="1"/>
</dbReference>
<feature type="signal peptide" evidence="9">
    <location>
        <begin position="1"/>
        <end position="24"/>
    </location>
</feature>
<keyword evidence="13" id="KW-1185">Reference proteome</keyword>
<dbReference type="GO" id="GO:0004563">
    <property type="term" value="F:beta-N-acetylhexosaminidase activity"/>
    <property type="evidence" value="ECO:0007669"/>
    <property type="project" value="UniProtKB-EC"/>
</dbReference>
<dbReference type="GO" id="GO:0016020">
    <property type="term" value="C:membrane"/>
    <property type="evidence" value="ECO:0007669"/>
    <property type="project" value="TreeGrafter"/>
</dbReference>
<evidence type="ECO:0000256" key="8">
    <source>
        <dbReference type="PIRSR" id="PIRSR001093-1"/>
    </source>
</evidence>
<feature type="active site" description="Proton donor" evidence="8">
    <location>
        <position position="322"/>
    </location>
</feature>
<sequence length="507" mass="58518">MAVSDSTTYSLLLVFFLSSFYCTALVPKPTEHDVNHGVYYLLDTPLEFVHDYPSCDVLQSALNRFVRRLGNIGRDLEHDEDQIQHLSTLSKVFIQIQTDCDDEPWPSESMVEAYVVNVSNRMISITAEQIWGILHGLETVLQLVFRNRYRMLLIQSQLIMDAPRFAHRGYLIDTSRHYLQTGLIVDFLDAMAMVKMNVLHWHIVDETSFPYYSYTFPNLTLKGAYDPHAYVYTRADVMHVLQEARSRGIRVMPEFDTPGHTRCWGNGHPELLTPCFDDRGKPTGDLGPVDPTSDSSYDFMRGLLTEVKHTFPDNFIHLGGDEVDFTCWSSNPDVRRFMKKMDYGTNYSLLQSYYIDKVIKLARDVDENGPVRTVVWQEVFDHGFRADYQTIIHVWMDNWRSELKNVTSAGFSALLSSCWYLNYISYGNDWIEQYNCDPTDFGGTPEEIARVLGGEAAIWGEYVDDTNIFSRAWPRGAAVAERLWSIGLVDHAEFRPRFKKLRCQMLK</sequence>
<evidence type="ECO:0000313" key="12">
    <source>
        <dbReference type="EMBL" id="KAA0185591.1"/>
    </source>
</evidence>